<dbReference type="Gene3D" id="1.10.3720.10">
    <property type="entry name" value="MetI-like"/>
    <property type="match status" value="1"/>
</dbReference>
<feature type="transmembrane region" description="Helical" evidence="5">
    <location>
        <begin position="12"/>
        <end position="36"/>
    </location>
</feature>
<evidence type="ECO:0000256" key="3">
    <source>
        <dbReference type="ARBA" id="ARBA00022989"/>
    </source>
</evidence>
<dbReference type="CDD" id="cd06261">
    <property type="entry name" value="TM_PBP2"/>
    <property type="match status" value="1"/>
</dbReference>
<evidence type="ECO:0000313" key="7">
    <source>
        <dbReference type="EMBL" id="BDQ34750.1"/>
    </source>
</evidence>
<dbReference type="PANTHER" id="PTHR43759">
    <property type="entry name" value="TREHALOSE TRANSPORT SYSTEM PERMEASE PROTEIN SUGA"/>
    <property type="match status" value="1"/>
</dbReference>
<evidence type="ECO:0000259" key="6">
    <source>
        <dbReference type="PROSITE" id="PS50928"/>
    </source>
</evidence>
<feature type="transmembrane region" description="Helical" evidence="5">
    <location>
        <begin position="70"/>
        <end position="90"/>
    </location>
</feature>
<comment type="similarity">
    <text evidence="5">Belongs to the binding-protein-dependent transport system permease family.</text>
</comment>
<evidence type="ECO:0000313" key="8">
    <source>
        <dbReference type="Proteomes" id="UP001061361"/>
    </source>
</evidence>
<organism evidence="7 8">
    <name type="scientific">Pseudodesulfovibrio portus</name>
    <dbReference type="NCBI Taxonomy" id="231439"/>
    <lineage>
        <taxon>Bacteria</taxon>
        <taxon>Pseudomonadati</taxon>
        <taxon>Thermodesulfobacteriota</taxon>
        <taxon>Desulfovibrionia</taxon>
        <taxon>Desulfovibrionales</taxon>
        <taxon>Desulfovibrionaceae</taxon>
    </lineage>
</organism>
<name>A0ABM8ATV4_9BACT</name>
<dbReference type="InterPro" id="IPR052730">
    <property type="entry name" value="Sugar_ABC_transporter"/>
</dbReference>
<feature type="transmembrane region" description="Helical" evidence="5">
    <location>
        <begin position="102"/>
        <end position="123"/>
    </location>
</feature>
<feature type="transmembrane region" description="Helical" evidence="5">
    <location>
        <begin position="160"/>
        <end position="178"/>
    </location>
</feature>
<evidence type="ECO:0000256" key="4">
    <source>
        <dbReference type="ARBA" id="ARBA00023136"/>
    </source>
</evidence>
<dbReference type="InterPro" id="IPR000515">
    <property type="entry name" value="MetI-like"/>
</dbReference>
<feature type="transmembrane region" description="Helical" evidence="5">
    <location>
        <begin position="207"/>
        <end position="225"/>
    </location>
</feature>
<dbReference type="InterPro" id="IPR035906">
    <property type="entry name" value="MetI-like_sf"/>
</dbReference>
<evidence type="ECO:0000256" key="2">
    <source>
        <dbReference type="ARBA" id="ARBA00022692"/>
    </source>
</evidence>
<protein>
    <submittedName>
        <fullName evidence="7">ABC transporter permease</fullName>
    </submittedName>
</protein>
<dbReference type="SUPFAM" id="SSF161098">
    <property type="entry name" value="MetI-like"/>
    <property type="match status" value="1"/>
</dbReference>
<dbReference type="PROSITE" id="PS50928">
    <property type="entry name" value="ABC_TM1"/>
    <property type="match status" value="1"/>
</dbReference>
<dbReference type="PANTHER" id="PTHR43759:SF1">
    <property type="entry name" value="GLUCOSE IMPORT SYSTEM PERMEASE PROTEIN GLCT"/>
    <property type="match status" value="1"/>
</dbReference>
<sequence>MNKWRNNRAWFLVLPVFVIVAFSAIIPLMTVVNYSVQDIFGPGQRFFVGIEWFKEVLLDQRLHDALFKQLAFSGLVLLIEMPLGIIIALMMPKKGWTSSACLVILALPLLIPWNVIGTIWIIFTRPDIGLFGAFINSTGIAFDHTASGVDAWITLMLMEVWHWTPLVALLAYAGLRAIPEAYYQAAKIDGASAWAIFRFIQLPKMRGVLTIALLLRFMDSFLIYAEPFVLTGGGPGNATTFLSIYLVKIAVGQFDLGPAAAFSLIYFLIILLFCWLFYQALQAVGTGDKS</sequence>
<keyword evidence="3 5" id="KW-1133">Transmembrane helix</keyword>
<accession>A0ABM8ATV4</accession>
<feature type="domain" description="ABC transmembrane type-1" evidence="6">
    <location>
        <begin position="66"/>
        <end position="277"/>
    </location>
</feature>
<comment type="subcellular location">
    <subcellularLocation>
        <location evidence="1 5">Cell membrane</location>
        <topology evidence="1 5">Multi-pass membrane protein</topology>
    </subcellularLocation>
</comment>
<gene>
    <name evidence="7" type="ORF">JCM14722_22920</name>
</gene>
<keyword evidence="2 5" id="KW-0812">Transmembrane</keyword>
<dbReference type="Pfam" id="PF00528">
    <property type="entry name" value="BPD_transp_1"/>
    <property type="match status" value="1"/>
</dbReference>
<dbReference type="Proteomes" id="UP001061361">
    <property type="component" value="Chromosome"/>
</dbReference>
<feature type="transmembrane region" description="Helical" evidence="5">
    <location>
        <begin position="260"/>
        <end position="281"/>
    </location>
</feature>
<proteinExistence type="inferred from homology"/>
<evidence type="ECO:0000256" key="5">
    <source>
        <dbReference type="RuleBase" id="RU363032"/>
    </source>
</evidence>
<evidence type="ECO:0000256" key="1">
    <source>
        <dbReference type="ARBA" id="ARBA00004651"/>
    </source>
</evidence>
<keyword evidence="5" id="KW-0813">Transport</keyword>
<reference evidence="7" key="1">
    <citation type="submission" date="2022-08" db="EMBL/GenBank/DDBJ databases">
        <title>Genome Sequence of the sulphate-reducing bacterium, Pseudodesulfovibrio portus JCM14722.</title>
        <authorList>
            <person name="Kondo R."/>
            <person name="Kataoka T."/>
        </authorList>
    </citation>
    <scope>NUCLEOTIDE SEQUENCE</scope>
    <source>
        <strain evidence="7">JCM 14722</strain>
    </source>
</reference>
<keyword evidence="8" id="KW-1185">Reference proteome</keyword>
<dbReference type="EMBL" id="AP026708">
    <property type="protein sequence ID" value="BDQ34750.1"/>
    <property type="molecule type" value="Genomic_DNA"/>
</dbReference>
<keyword evidence="4 5" id="KW-0472">Membrane</keyword>